<evidence type="ECO:0000313" key="3">
    <source>
        <dbReference type="Proteomes" id="UP000324748"/>
    </source>
</evidence>
<evidence type="ECO:0000313" key="2">
    <source>
        <dbReference type="EMBL" id="KAA1108452.1"/>
    </source>
</evidence>
<evidence type="ECO:0000256" key="1">
    <source>
        <dbReference type="SAM" id="MobiDB-lite"/>
    </source>
</evidence>
<dbReference type="Proteomes" id="UP000324748">
    <property type="component" value="Unassembled WGS sequence"/>
</dbReference>
<organism evidence="2 3">
    <name type="scientific">Puccinia graminis f. sp. tritici</name>
    <dbReference type="NCBI Taxonomy" id="56615"/>
    <lineage>
        <taxon>Eukaryota</taxon>
        <taxon>Fungi</taxon>
        <taxon>Dikarya</taxon>
        <taxon>Basidiomycota</taxon>
        <taxon>Pucciniomycotina</taxon>
        <taxon>Pucciniomycetes</taxon>
        <taxon>Pucciniales</taxon>
        <taxon>Pucciniaceae</taxon>
        <taxon>Puccinia</taxon>
    </lineage>
</organism>
<sequence>MNLTPGDIDQSTQPAVEDVTMQDARPSHPEEVDMALRLAKSKVSIGVEEVEVLGVTWDDCDE</sequence>
<dbReference type="OrthoDB" id="1928087at2759"/>
<dbReference type="EMBL" id="VSWC01000028">
    <property type="protein sequence ID" value="KAA1108452.1"/>
    <property type="molecule type" value="Genomic_DNA"/>
</dbReference>
<protein>
    <submittedName>
        <fullName evidence="2">DNA binding protein</fullName>
    </submittedName>
</protein>
<proteinExistence type="predicted"/>
<feature type="compositionally biased region" description="Polar residues" evidence="1">
    <location>
        <begin position="1"/>
        <end position="14"/>
    </location>
</feature>
<reference evidence="2 3" key="1">
    <citation type="submission" date="2019-05" db="EMBL/GenBank/DDBJ databases">
        <title>Emergence of the Ug99 lineage of the wheat stem rust pathogen through somatic hybridization.</title>
        <authorList>
            <person name="Li F."/>
            <person name="Upadhyaya N.M."/>
            <person name="Sperschneider J."/>
            <person name="Matny O."/>
            <person name="Nguyen-Phuc H."/>
            <person name="Mago R."/>
            <person name="Raley C."/>
            <person name="Miller M.E."/>
            <person name="Silverstein K.A.T."/>
            <person name="Henningsen E."/>
            <person name="Hirsch C.D."/>
            <person name="Visser B."/>
            <person name="Pretorius Z.A."/>
            <person name="Steffenson B.J."/>
            <person name="Schwessinger B."/>
            <person name="Dodds P.N."/>
            <person name="Figueroa M."/>
        </authorList>
    </citation>
    <scope>NUCLEOTIDE SEQUENCE [LARGE SCALE GENOMIC DNA]</scope>
    <source>
        <strain evidence="2">21-0</strain>
    </source>
</reference>
<comment type="caution">
    <text evidence="2">The sequence shown here is derived from an EMBL/GenBank/DDBJ whole genome shotgun (WGS) entry which is preliminary data.</text>
</comment>
<feature type="region of interest" description="Disordered" evidence="1">
    <location>
        <begin position="1"/>
        <end position="24"/>
    </location>
</feature>
<accession>A0A5B0Q5R6</accession>
<gene>
    <name evidence="2" type="primary">HOP1_7</name>
    <name evidence="2" type="ORF">PGT21_013312</name>
</gene>
<name>A0A5B0Q5R6_PUCGR</name>
<keyword evidence="3" id="KW-1185">Reference proteome</keyword>
<dbReference type="AlphaFoldDB" id="A0A5B0Q5R6"/>